<dbReference type="EMBL" id="FLUQ01000001">
    <property type="protein sequence ID" value="SBV94897.1"/>
    <property type="molecule type" value="Genomic_DNA"/>
</dbReference>
<proteinExistence type="predicted"/>
<evidence type="ECO:0000313" key="1">
    <source>
        <dbReference type="EMBL" id="SBV94897.1"/>
    </source>
</evidence>
<reference evidence="1" key="1">
    <citation type="submission" date="2016-04" db="EMBL/GenBank/DDBJ databases">
        <authorList>
            <person name="Evans L.H."/>
            <person name="Alamgir A."/>
            <person name="Owens N."/>
            <person name="Weber N.D."/>
            <person name="Virtaneva K."/>
            <person name="Barbian K."/>
            <person name="Babar A."/>
            <person name="Rosenke K."/>
        </authorList>
    </citation>
    <scope>NUCLEOTIDE SEQUENCE</scope>
    <source>
        <strain evidence="1">86</strain>
    </source>
</reference>
<sequence>MSLFCKINAARLSGARQERRDARETMRSFEHYVAGTVNVNSGARRVGVFRFLITNRPGGIF</sequence>
<gene>
    <name evidence="1" type="ORF">KL86DPRO_10777</name>
</gene>
<protein>
    <submittedName>
        <fullName evidence="1">Uncharacterized protein</fullName>
    </submittedName>
</protein>
<name>A0A212J644_9DELT</name>
<dbReference type="AlphaFoldDB" id="A0A212J644"/>
<accession>A0A212J644</accession>
<organism evidence="1">
    <name type="scientific">uncultured delta proteobacterium</name>
    <dbReference type="NCBI Taxonomy" id="34034"/>
    <lineage>
        <taxon>Bacteria</taxon>
        <taxon>Deltaproteobacteria</taxon>
        <taxon>environmental samples</taxon>
    </lineage>
</organism>